<evidence type="ECO:0000313" key="1">
    <source>
        <dbReference type="EMBL" id="GFE12635.1"/>
    </source>
</evidence>
<dbReference type="Proteomes" id="UP000430079">
    <property type="component" value="Unassembled WGS sequence"/>
</dbReference>
<sequence>MVRELGDGVAATCLERGPLSTDSLVTGGAWSAYCYNGHVYSNDIAKGFDILALDDRRTDSAKSVRLRELNAQTQPDYR</sequence>
<keyword evidence="2" id="KW-1185">Reference proteome</keyword>
<accession>A0A640ST11</accession>
<name>A0A640ST11_9ACTN</name>
<proteinExistence type="predicted"/>
<reference evidence="1 2" key="1">
    <citation type="submission" date="2019-12" db="EMBL/GenBank/DDBJ databases">
        <title>Whole genome shotgun sequence of Streptomyces hygroscopicus subsp. glebosus NBRC 13786.</title>
        <authorList>
            <person name="Ichikawa N."/>
            <person name="Kimura A."/>
            <person name="Kitahashi Y."/>
            <person name="Komaki H."/>
            <person name="Tamura T."/>
        </authorList>
    </citation>
    <scope>NUCLEOTIDE SEQUENCE [LARGE SCALE GENOMIC DNA]</scope>
    <source>
        <strain evidence="1 2">NBRC 13786</strain>
    </source>
</reference>
<dbReference type="EMBL" id="BLIO01000001">
    <property type="protein sequence ID" value="GFE12635.1"/>
    <property type="molecule type" value="Genomic_DNA"/>
</dbReference>
<evidence type="ECO:0000313" key="2">
    <source>
        <dbReference type="Proteomes" id="UP000430079"/>
    </source>
</evidence>
<organism evidence="1 2">
    <name type="scientific">Streptomyces glebosus</name>
    <dbReference type="NCBI Taxonomy" id="249580"/>
    <lineage>
        <taxon>Bacteria</taxon>
        <taxon>Bacillati</taxon>
        <taxon>Actinomycetota</taxon>
        <taxon>Actinomycetes</taxon>
        <taxon>Kitasatosporales</taxon>
        <taxon>Streptomycetaceae</taxon>
        <taxon>Streptomyces</taxon>
    </lineage>
</organism>
<dbReference type="AlphaFoldDB" id="A0A640ST11"/>
<gene>
    <name evidence="1" type="ORF">Sgleb_06820</name>
</gene>
<protein>
    <submittedName>
        <fullName evidence="1">Uncharacterized protein</fullName>
    </submittedName>
</protein>
<comment type="caution">
    <text evidence="1">The sequence shown here is derived from an EMBL/GenBank/DDBJ whole genome shotgun (WGS) entry which is preliminary data.</text>
</comment>